<dbReference type="InterPro" id="IPR027266">
    <property type="entry name" value="TrmE/GcvT-like"/>
</dbReference>
<feature type="domain" description="Aminomethyltransferase C-terminal" evidence="9">
    <location>
        <begin position="292"/>
        <end position="372"/>
    </location>
</feature>
<dbReference type="SUPFAM" id="SSF101790">
    <property type="entry name" value="Aminomethyltransferase beta-barrel domain"/>
    <property type="match status" value="1"/>
</dbReference>
<dbReference type="EMBL" id="VDUY01000001">
    <property type="protein sequence ID" value="TXL68736.1"/>
    <property type="molecule type" value="Genomic_DNA"/>
</dbReference>
<evidence type="ECO:0000256" key="7">
    <source>
        <dbReference type="PIRSR" id="PIRSR006487-1"/>
    </source>
</evidence>
<dbReference type="NCBIfam" id="TIGR00528">
    <property type="entry name" value="gcvT"/>
    <property type="match status" value="1"/>
</dbReference>
<dbReference type="Gene3D" id="4.10.1250.10">
    <property type="entry name" value="Aminomethyltransferase fragment"/>
    <property type="match status" value="1"/>
</dbReference>
<dbReference type="PIRSF" id="PIRSF006487">
    <property type="entry name" value="GcvT"/>
    <property type="match status" value="1"/>
</dbReference>
<dbReference type="EC" id="2.1.2.10" evidence="2"/>
<dbReference type="GO" id="GO:0005960">
    <property type="term" value="C:glycine cleavage complex"/>
    <property type="evidence" value="ECO:0007669"/>
    <property type="project" value="InterPro"/>
</dbReference>
<evidence type="ECO:0000256" key="6">
    <source>
        <dbReference type="ARBA" id="ARBA00047665"/>
    </source>
</evidence>
<dbReference type="PANTHER" id="PTHR43757:SF2">
    <property type="entry name" value="AMINOMETHYLTRANSFERASE, MITOCHONDRIAL"/>
    <property type="match status" value="1"/>
</dbReference>
<reference evidence="10 11" key="1">
    <citation type="submission" date="2019-06" db="EMBL/GenBank/DDBJ databases">
        <title>Quisquiliibacterium sp. nov., isolated from a maize field.</title>
        <authorList>
            <person name="Lin S.-Y."/>
            <person name="Tsai C.-F."/>
            <person name="Young C.-C."/>
        </authorList>
    </citation>
    <scope>NUCLEOTIDE SEQUENCE [LARGE SCALE GENOMIC DNA]</scope>
    <source>
        <strain evidence="10 11">CC-CFT501</strain>
    </source>
</reference>
<dbReference type="InterPro" id="IPR006222">
    <property type="entry name" value="GCVT_N"/>
</dbReference>
<dbReference type="GO" id="GO:0006546">
    <property type="term" value="P:glycine catabolic process"/>
    <property type="evidence" value="ECO:0007669"/>
    <property type="project" value="InterPro"/>
</dbReference>
<dbReference type="GO" id="GO:0032259">
    <property type="term" value="P:methylation"/>
    <property type="evidence" value="ECO:0007669"/>
    <property type="project" value="UniProtKB-KW"/>
</dbReference>
<keyword evidence="10" id="KW-0489">Methyltransferase</keyword>
<dbReference type="Proteomes" id="UP000321548">
    <property type="component" value="Unassembled WGS sequence"/>
</dbReference>
<dbReference type="OrthoDB" id="9774591at2"/>
<dbReference type="AlphaFoldDB" id="A0A5C8P4Y4"/>
<evidence type="ECO:0000313" key="10">
    <source>
        <dbReference type="EMBL" id="TXL68736.1"/>
    </source>
</evidence>
<comment type="similarity">
    <text evidence="1">Belongs to the GcvT family.</text>
</comment>
<dbReference type="GO" id="GO:0004047">
    <property type="term" value="F:aminomethyltransferase activity"/>
    <property type="evidence" value="ECO:0007669"/>
    <property type="project" value="UniProtKB-EC"/>
</dbReference>
<dbReference type="Pfam" id="PF01571">
    <property type="entry name" value="GCV_T"/>
    <property type="match status" value="1"/>
</dbReference>
<dbReference type="Gene3D" id="3.30.70.1400">
    <property type="entry name" value="Aminomethyltransferase beta-barrel domains"/>
    <property type="match status" value="1"/>
</dbReference>
<dbReference type="PANTHER" id="PTHR43757">
    <property type="entry name" value="AMINOMETHYLTRANSFERASE"/>
    <property type="match status" value="1"/>
</dbReference>
<evidence type="ECO:0000259" key="9">
    <source>
        <dbReference type="Pfam" id="PF08669"/>
    </source>
</evidence>
<name>A0A5C8P4Y4_9BURK</name>
<evidence type="ECO:0000313" key="11">
    <source>
        <dbReference type="Proteomes" id="UP000321548"/>
    </source>
</evidence>
<dbReference type="GO" id="GO:0008483">
    <property type="term" value="F:transaminase activity"/>
    <property type="evidence" value="ECO:0007669"/>
    <property type="project" value="UniProtKB-KW"/>
</dbReference>
<comment type="catalytic activity">
    <reaction evidence="6">
        <text>N(6)-[(R)-S(8)-aminomethyldihydrolipoyl]-L-lysyl-[protein] + (6S)-5,6,7,8-tetrahydrofolate = N(6)-[(R)-dihydrolipoyl]-L-lysyl-[protein] + (6R)-5,10-methylene-5,6,7,8-tetrahydrofolate + NH4(+)</text>
        <dbReference type="Rhea" id="RHEA:16945"/>
        <dbReference type="Rhea" id="RHEA-COMP:10475"/>
        <dbReference type="Rhea" id="RHEA-COMP:10492"/>
        <dbReference type="ChEBI" id="CHEBI:15636"/>
        <dbReference type="ChEBI" id="CHEBI:28938"/>
        <dbReference type="ChEBI" id="CHEBI:57453"/>
        <dbReference type="ChEBI" id="CHEBI:83100"/>
        <dbReference type="ChEBI" id="CHEBI:83143"/>
        <dbReference type="EC" id="2.1.2.10"/>
    </reaction>
</comment>
<evidence type="ECO:0000259" key="8">
    <source>
        <dbReference type="Pfam" id="PF01571"/>
    </source>
</evidence>
<organism evidence="10 11">
    <name type="scientific">Zeimonas arvi</name>
    <dbReference type="NCBI Taxonomy" id="2498847"/>
    <lineage>
        <taxon>Bacteria</taxon>
        <taxon>Pseudomonadati</taxon>
        <taxon>Pseudomonadota</taxon>
        <taxon>Betaproteobacteria</taxon>
        <taxon>Burkholderiales</taxon>
        <taxon>Burkholderiaceae</taxon>
        <taxon>Zeimonas</taxon>
    </lineage>
</organism>
<evidence type="ECO:0000256" key="2">
    <source>
        <dbReference type="ARBA" id="ARBA00012616"/>
    </source>
</evidence>
<dbReference type="NCBIfam" id="NF001567">
    <property type="entry name" value="PRK00389.1"/>
    <property type="match status" value="1"/>
</dbReference>
<keyword evidence="3" id="KW-0032">Aminotransferase</keyword>
<accession>A0A5C8P4Y4</accession>
<gene>
    <name evidence="10" type="primary">gcvT</name>
    <name evidence="10" type="ORF">FHP08_03395</name>
</gene>
<evidence type="ECO:0000256" key="3">
    <source>
        <dbReference type="ARBA" id="ARBA00022576"/>
    </source>
</evidence>
<dbReference type="SUPFAM" id="SSF103025">
    <property type="entry name" value="Folate-binding domain"/>
    <property type="match status" value="1"/>
</dbReference>
<evidence type="ECO:0000256" key="5">
    <source>
        <dbReference type="ARBA" id="ARBA00031395"/>
    </source>
</evidence>
<dbReference type="InterPro" id="IPR029043">
    <property type="entry name" value="GcvT/YgfZ_C"/>
</dbReference>
<dbReference type="Pfam" id="PF08669">
    <property type="entry name" value="GCV_T_C"/>
    <property type="match status" value="1"/>
</dbReference>
<dbReference type="Gene3D" id="3.30.1360.120">
    <property type="entry name" value="Probable tRNA modification gtpase trme, domain 1"/>
    <property type="match status" value="1"/>
</dbReference>
<proteinExistence type="inferred from homology"/>
<dbReference type="Gene3D" id="2.40.30.110">
    <property type="entry name" value="Aminomethyltransferase beta-barrel domains"/>
    <property type="match status" value="1"/>
</dbReference>
<keyword evidence="11" id="KW-1185">Reference proteome</keyword>
<dbReference type="InterPro" id="IPR013977">
    <property type="entry name" value="GcvT_C"/>
</dbReference>
<dbReference type="GO" id="GO:0008168">
    <property type="term" value="F:methyltransferase activity"/>
    <property type="evidence" value="ECO:0007669"/>
    <property type="project" value="UniProtKB-KW"/>
</dbReference>
<feature type="domain" description="GCVT N-terminal" evidence="8">
    <location>
        <begin position="11"/>
        <end position="264"/>
    </location>
</feature>
<protein>
    <recommendedName>
        <fullName evidence="2">aminomethyltransferase</fullName>
        <ecNumber evidence="2">2.1.2.10</ecNumber>
    </recommendedName>
    <alternativeName>
        <fullName evidence="5">Glycine cleavage system T protein</fullName>
    </alternativeName>
</protein>
<comment type="caution">
    <text evidence="10">The sequence shown here is derived from an EMBL/GenBank/DDBJ whole genome shotgun (WGS) entry which is preliminary data.</text>
</comment>
<evidence type="ECO:0000256" key="1">
    <source>
        <dbReference type="ARBA" id="ARBA00008609"/>
    </source>
</evidence>
<dbReference type="RefSeq" id="WP_147702872.1">
    <property type="nucleotide sequence ID" value="NZ_VDUY01000001.1"/>
</dbReference>
<dbReference type="InterPro" id="IPR006223">
    <property type="entry name" value="GcvT"/>
</dbReference>
<keyword evidence="4 10" id="KW-0808">Transferase</keyword>
<dbReference type="InterPro" id="IPR028896">
    <property type="entry name" value="GcvT/YgfZ/DmdA"/>
</dbReference>
<evidence type="ECO:0000256" key="4">
    <source>
        <dbReference type="ARBA" id="ARBA00022679"/>
    </source>
</evidence>
<sequence length="378" mass="40804">MTDTRRVPLDAMHRAAGAKMGPFAGWEMPIQYPSGLKAEHQHTREAASLFDVSHMGQLRVTAADGRAATLHAQLEAALPVDFEDWASGQQKYSYLLNDAGGIEDDLMLVHLTDGRHAEVRIVVNAGNRDADLKWFHRHCPKLHFEWVPAALLALQGPGAEQALAALDPQAASLRFMQAAALKLLGADCFATRSGYTGEDGYEISIPVEAAEAIAARLLEIDEVRWAGLGARDTLRLEAGLPLHGSDIGPQTSPVEAGLAFAIPKSRRPGGPKAGGFPGAETVLRQFAEGAHRKLVGLVSHDPVPIRAHSAIVDAHERQIGEVSSGTVSPTLGHPVMLAWLERQAIEHEATAPLRAVVRDKRPAVQVTSLPFVPKRYKR</sequence>
<feature type="binding site" evidence="7">
    <location>
        <position position="202"/>
    </location>
    <ligand>
        <name>substrate</name>
    </ligand>
</feature>